<evidence type="ECO:0000313" key="2">
    <source>
        <dbReference type="EMBL" id="PWU67537.1"/>
    </source>
</evidence>
<sequence>MGGVRMTLYFASILPGLEYVLLDEMNQKVSEVEIIQIKRGKVFFTTSSIDTCLHALRSADNLFQVLDQFQLGPHKKHLSQLSGRIASLDLKDMDHNSLFWINASRKGKQTYSRYELAWAAAEGIQRHYPNWSLGTNRDNQVEFRVDLEHQNLIFSLRLTDPTFRYRNQVRQFSRAALRPTVAHSMVWLSDPKSTDIFVDPCCGSGTILSERTAYPVNQIHGGDISESVTRIAKHNLEHTKVKINVWDARELPLSTNFVDKVVTNLPFGKQISIDEDLGLFYRYVMNEIARVLKPRGRAVILLGNFQQLHVEVNRLGMVCLEAYPLSLKGLHPTLMVLEKQ</sequence>
<proteinExistence type="predicted"/>
<evidence type="ECO:0000313" key="3">
    <source>
        <dbReference type="Proteomes" id="UP000245624"/>
    </source>
</evidence>
<dbReference type="InterPro" id="IPR029063">
    <property type="entry name" value="SAM-dependent_MTases_sf"/>
</dbReference>
<dbReference type="GO" id="GO:0016423">
    <property type="term" value="F:tRNA (guanine) methyltransferase activity"/>
    <property type="evidence" value="ECO:0007669"/>
    <property type="project" value="TreeGrafter"/>
</dbReference>
<dbReference type="Gene3D" id="3.40.50.150">
    <property type="entry name" value="Vaccinia Virus protein VP39"/>
    <property type="match status" value="1"/>
</dbReference>
<gene>
    <name evidence="2" type="ORF">DLJ74_13810</name>
</gene>
<keyword evidence="3" id="KW-1185">Reference proteome</keyword>
<dbReference type="Proteomes" id="UP000245624">
    <property type="component" value="Unassembled WGS sequence"/>
</dbReference>
<dbReference type="GO" id="GO:0030488">
    <property type="term" value="P:tRNA methylation"/>
    <property type="evidence" value="ECO:0007669"/>
    <property type="project" value="TreeGrafter"/>
</dbReference>
<dbReference type="SUPFAM" id="SSF53335">
    <property type="entry name" value="S-adenosyl-L-methionine-dependent methyltransferases"/>
    <property type="match status" value="1"/>
</dbReference>
<dbReference type="InterPro" id="IPR000241">
    <property type="entry name" value="RlmKL-like_Mtase"/>
</dbReference>
<dbReference type="Gene3D" id="3.30.2130.30">
    <property type="match status" value="1"/>
</dbReference>
<evidence type="ECO:0000259" key="1">
    <source>
        <dbReference type="Pfam" id="PF01170"/>
    </source>
</evidence>
<dbReference type="OrthoDB" id="9791556at2"/>
<name>A0A317KVL5_9BACI</name>
<dbReference type="AlphaFoldDB" id="A0A317KVL5"/>
<protein>
    <recommendedName>
        <fullName evidence="1">Ribosomal RNA large subunit methyltransferase K/L-like methyltransferase domain-containing protein</fullName>
    </recommendedName>
</protein>
<reference evidence="2 3" key="1">
    <citation type="submission" date="2018-05" db="EMBL/GenBank/DDBJ databases">
        <title>Genomic analysis of Gracilibacillus dipsosauri DD1 reveals novel features of a salt-tolerant amylase.</title>
        <authorList>
            <person name="Deutch C.E."/>
            <person name="Yang S."/>
        </authorList>
    </citation>
    <scope>NUCLEOTIDE SEQUENCE [LARGE SCALE GENOMIC DNA]</scope>
    <source>
        <strain evidence="2 3">DD1</strain>
    </source>
</reference>
<accession>A0A317KVL5</accession>
<organism evidence="2 3">
    <name type="scientific">Gracilibacillus dipsosauri</name>
    <dbReference type="NCBI Taxonomy" id="178340"/>
    <lineage>
        <taxon>Bacteria</taxon>
        <taxon>Bacillati</taxon>
        <taxon>Bacillota</taxon>
        <taxon>Bacilli</taxon>
        <taxon>Bacillales</taxon>
        <taxon>Bacillaceae</taxon>
        <taxon>Gracilibacillus</taxon>
    </lineage>
</organism>
<dbReference type="CDD" id="cd11715">
    <property type="entry name" value="THUMP_AdoMetMT"/>
    <property type="match status" value="1"/>
</dbReference>
<dbReference type="PANTHER" id="PTHR14911">
    <property type="entry name" value="THUMP DOMAIN-CONTAINING"/>
    <property type="match status" value="1"/>
</dbReference>
<dbReference type="EMBL" id="QGTD01000013">
    <property type="protein sequence ID" value="PWU67537.1"/>
    <property type="molecule type" value="Genomic_DNA"/>
</dbReference>
<dbReference type="PANTHER" id="PTHR14911:SF13">
    <property type="entry name" value="TRNA (GUANINE(6)-N2)-METHYLTRANSFERASE THUMP3"/>
    <property type="match status" value="1"/>
</dbReference>
<feature type="domain" description="Ribosomal RNA large subunit methyltransferase K/L-like methyltransferase" evidence="1">
    <location>
        <begin position="170"/>
        <end position="307"/>
    </location>
</feature>
<dbReference type="Pfam" id="PF01170">
    <property type="entry name" value="UPF0020"/>
    <property type="match status" value="1"/>
</dbReference>
<comment type="caution">
    <text evidence="2">The sequence shown here is derived from an EMBL/GenBank/DDBJ whole genome shotgun (WGS) entry which is preliminary data.</text>
</comment>
<dbReference type="CDD" id="cd02440">
    <property type="entry name" value="AdoMet_MTases"/>
    <property type="match status" value="1"/>
</dbReference>